<reference evidence="8 9" key="1">
    <citation type="journal article" date="2020" name="Nature">
        <title>Six reference-quality genomes reveal evolution of bat adaptations.</title>
        <authorList>
            <person name="Jebb D."/>
            <person name="Huang Z."/>
            <person name="Pippel M."/>
            <person name="Hughes G.M."/>
            <person name="Lavrichenko K."/>
            <person name="Devanna P."/>
            <person name="Winkler S."/>
            <person name="Jermiin L.S."/>
            <person name="Skirmuntt E.C."/>
            <person name="Katzourakis A."/>
            <person name="Burkitt-Gray L."/>
            <person name="Ray D.A."/>
            <person name="Sullivan K.A.M."/>
            <person name="Roscito J.G."/>
            <person name="Kirilenko B.M."/>
            <person name="Davalos L.M."/>
            <person name="Corthals A.P."/>
            <person name="Power M.L."/>
            <person name="Jones G."/>
            <person name="Ransome R.D."/>
            <person name="Dechmann D.K.N."/>
            <person name="Locatelli A.G."/>
            <person name="Puechmaille S.J."/>
            <person name="Fedrigo O."/>
            <person name="Jarvis E.D."/>
            <person name="Hiller M."/>
            <person name="Vernes S.C."/>
            <person name="Myers E.W."/>
            <person name="Teeling E.C."/>
        </authorList>
    </citation>
    <scope>NUCLEOTIDE SEQUENCE [LARGE SCALE GENOMIC DNA]</scope>
    <source>
        <strain evidence="8">Bat1K_MPI-CBG_1</strain>
    </source>
</reference>
<evidence type="ECO:0000256" key="4">
    <source>
        <dbReference type="PROSITE-ProRule" id="PRU00091"/>
    </source>
</evidence>
<evidence type="ECO:0000259" key="6">
    <source>
        <dbReference type="PROSITE" id="PS50178"/>
    </source>
</evidence>
<dbReference type="CDD" id="cd04448">
    <property type="entry name" value="DEP_PIKfyve"/>
    <property type="match status" value="1"/>
</dbReference>
<dbReference type="InterPro" id="IPR027409">
    <property type="entry name" value="GroEL-like_apical_dom_sf"/>
</dbReference>
<keyword evidence="3" id="KW-0862">Zinc</keyword>
<feature type="region of interest" description="Disordered" evidence="5">
    <location>
        <begin position="306"/>
        <end position="342"/>
    </location>
</feature>
<dbReference type="FunFam" id="1.10.10.10:FF:000206">
    <property type="entry name" value="1-phosphatidylinositol 3-phosphate 5-kinase isoform X1"/>
    <property type="match status" value="1"/>
</dbReference>
<dbReference type="Pfam" id="PF01363">
    <property type="entry name" value="FYVE"/>
    <property type="match status" value="1"/>
</dbReference>
<dbReference type="InterPro" id="IPR043548">
    <property type="entry name" value="PIKfyve"/>
</dbReference>
<dbReference type="SUPFAM" id="SSF54849">
    <property type="entry name" value="GroEL-intermediate domain like"/>
    <property type="match status" value="1"/>
</dbReference>
<evidence type="ECO:0000313" key="8">
    <source>
        <dbReference type="EMBL" id="KAF6115514.1"/>
    </source>
</evidence>
<dbReference type="GO" id="GO:0000285">
    <property type="term" value="F:1-phosphatidylinositol-3-phosphate 5-kinase activity"/>
    <property type="evidence" value="ECO:0007669"/>
    <property type="project" value="InterPro"/>
</dbReference>
<feature type="region of interest" description="Disordered" evidence="5">
    <location>
        <begin position="455"/>
        <end position="482"/>
    </location>
</feature>
<keyword evidence="8" id="KW-0418">Kinase</keyword>
<dbReference type="GO" id="GO:0030593">
    <property type="term" value="P:neutrophil chemotaxis"/>
    <property type="evidence" value="ECO:0007669"/>
    <property type="project" value="TreeGrafter"/>
</dbReference>
<dbReference type="GO" id="GO:0035556">
    <property type="term" value="P:intracellular signal transduction"/>
    <property type="evidence" value="ECO:0007669"/>
    <property type="project" value="InterPro"/>
</dbReference>
<proteinExistence type="predicted"/>
<dbReference type="SUPFAM" id="SSF46785">
    <property type="entry name" value="Winged helix' DNA-binding domain"/>
    <property type="match status" value="1"/>
</dbReference>
<feature type="domain" description="FYVE-type" evidence="6">
    <location>
        <begin position="171"/>
        <end position="231"/>
    </location>
</feature>
<dbReference type="Pfam" id="PF00118">
    <property type="entry name" value="Cpn60_TCP1"/>
    <property type="match status" value="1"/>
</dbReference>
<dbReference type="SMART" id="SM00064">
    <property type="entry name" value="FYVE"/>
    <property type="match status" value="1"/>
</dbReference>
<dbReference type="GO" id="GO:0052810">
    <property type="term" value="F:1-phosphatidylinositol-5-kinase activity"/>
    <property type="evidence" value="ECO:0007669"/>
    <property type="project" value="TreeGrafter"/>
</dbReference>
<dbReference type="EMBL" id="JABVXQ010000004">
    <property type="protein sequence ID" value="KAF6115514.1"/>
    <property type="molecule type" value="Genomic_DNA"/>
</dbReference>
<keyword evidence="8" id="KW-0808">Transferase</keyword>
<feature type="compositionally biased region" description="Basic and acidic residues" evidence="5">
    <location>
        <begin position="473"/>
        <end position="482"/>
    </location>
</feature>
<dbReference type="Gene3D" id="1.10.10.10">
    <property type="entry name" value="Winged helix-like DNA-binding domain superfamily/Winged helix DNA-binding domain"/>
    <property type="match status" value="1"/>
</dbReference>
<dbReference type="GO" id="GO:0090385">
    <property type="term" value="P:phagosome-lysosome fusion"/>
    <property type="evidence" value="ECO:0007669"/>
    <property type="project" value="TreeGrafter"/>
</dbReference>
<evidence type="ECO:0000256" key="3">
    <source>
        <dbReference type="ARBA" id="ARBA00022833"/>
    </source>
</evidence>
<feature type="compositionally biased region" description="Polar residues" evidence="5">
    <location>
        <begin position="315"/>
        <end position="328"/>
    </location>
</feature>
<dbReference type="InterPro" id="IPR017455">
    <property type="entry name" value="Znf_FYVE-rel"/>
</dbReference>
<dbReference type="PROSITE" id="PS50186">
    <property type="entry name" value="DEP"/>
    <property type="match status" value="1"/>
</dbReference>
<evidence type="ECO:0000256" key="2">
    <source>
        <dbReference type="ARBA" id="ARBA00022771"/>
    </source>
</evidence>
<dbReference type="InterPro" id="IPR013083">
    <property type="entry name" value="Znf_RING/FYVE/PHD"/>
</dbReference>
<feature type="region of interest" description="Disordered" evidence="5">
    <location>
        <begin position="1181"/>
        <end position="1208"/>
    </location>
</feature>
<feature type="region of interest" description="Disordered" evidence="5">
    <location>
        <begin position="1526"/>
        <end position="1614"/>
    </location>
</feature>
<dbReference type="Gene3D" id="3.30.40.10">
    <property type="entry name" value="Zinc/RING finger domain, C3HC4 (zinc finger)"/>
    <property type="match status" value="1"/>
</dbReference>
<feature type="region of interest" description="Disordered" evidence="5">
    <location>
        <begin position="910"/>
        <end position="937"/>
    </location>
</feature>
<organism evidence="8 9">
    <name type="scientific">Phyllostomus discolor</name>
    <name type="common">pale spear-nosed bat</name>
    <dbReference type="NCBI Taxonomy" id="89673"/>
    <lineage>
        <taxon>Eukaryota</taxon>
        <taxon>Metazoa</taxon>
        <taxon>Chordata</taxon>
        <taxon>Craniata</taxon>
        <taxon>Vertebrata</taxon>
        <taxon>Euteleostomi</taxon>
        <taxon>Mammalia</taxon>
        <taxon>Eutheria</taxon>
        <taxon>Laurasiatheria</taxon>
        <taxon>Chiroptera</taxon>
        <taxon>Yangochiroptera</taxon>
        <taxon>Phyllostomidae</taxon>
        <taxon>Phyllostominae</taxon>
        <taxon>Phyllostomus</taxon>
    </lineage>
</organism>
<feature type="compositionally biased region" description="Polar residues" evidence="5">
    <location>
        <begin position="69"/>
        <end position="88"/>
    </location>
</feature>
<dbReference type="InterPro" id="IPR036388">
    <property type="entry name" value="WH-like_DNA-bd_sf"/>
</dbReference>
<feature type="compositionally biased region" description="Polar residues" evidence="5">
    <location>
        <begin position="103"/>
        <end position="117"/>
    </location>
</feature>
<sequence>MATDDKTSPTLDSANDLPRSPTSPSHLTHFKPLTPDQDEPPFKSAYSSFVNLFRFNKERAEGGQGEQQSLGGTWTSPQLPSRAQSVRSPTPYKKQPNEELQRRSSTVLAENSLQHPQENTETRRKAEPTFGGHDPRTAVQLRSLSTVLKRLKEIMEGKSQDSDLKQYWMPDSQCKECYDCSEKFTTFRRRHHCRLCGQIFCSRCCNQEIPGKFMGYTGDLRACTYCRKIALSYAHSTDSNSIGEDLNALSDSASSVSILDPSEPRTPVGSRKASRNIFLEDDFAWQSLIHSDSSNTALSTRLVSVQEDAGKSPARNRSASITNLSLDRSGSPMVPSYETSVSPQASRTYVRTETTEDERKILLDSAQLKDLWKKICHHSSGMEFQDHRYWLRTHPNCIVGKELVNWLIRNGHIATRAQAIAIGQAMVDGRWLDCVSHHDQLFRDEYALYRPLQSTEFSETPSPDSDSVNSVEGHSEPSWFKDIKFDDSDTEQIAEEGDDNLTNSASPSKRTSVSSFQSTVDSDSAASISLNVELDNVNFHIKKPSKYPHVPPHPADQKEYLISDNGGQQLSISDAFIKESLFNRRVEEKSKELPFTPLGWHHNNLELLREENGEKQAMERLLSANHNHMMALLQQLLHNESLSPSWRDIIVSLVCQVVQTVRPDVKNRDDDMDIRQFVHIKKIPGGKKFDSVVVNGFVCTKNIAHKKMNSCIKNPKILLLKCSIEYLYREETKFTCIDPIVLQEREFLKNYVQRIVDVRPTLVLVEKTVSRIAQDMLLEHGITLVINVKSQVLERISRMTQGDLVMSMDQLLTKPHLGTCHKFYMQMFQLPNEQTKTLMFFEGCAQHLGCTIKLRGGSDYELARVKEILIFMICVAYHSQLEISFLMDEFAMPPTLTQNPSFHSLIEGQEEDEGAAQEPFSGSPLPQEPDFPQEFLPSEDSSVLESRLVLEKGDQENKSAPQDVAPVTHQEYAPAACPTDIPCAVFASVPDSLLPLHGDDQQGALGIEQPETLPQTDELQDPKGQMRAFRDPLQDDTGLYVTEEVTSSEDKRKTYSSAFKQELKDVILCISPVITFREPFLLTEKGMRCSTRDYFAEQVYWSPLLNKEFKEMESRRKKQLLRDLSGLQGMNGSVQAKSIPVLPSHELVSTRIAEHLGDSQSLGRMLADYRARGGRIQKNLDPFAYSKDAPGTSSGKSGSKSEGDEEKGLIPSDAMWSSKVDCLSPANHQRLCVLFSSSSAQSSNAPSACVSPWIVTMEFYGKNDLTLGIFLERYCFRPSYQCPSMFCDTPMVHHIRRFVHGQGCVQIILKELDSPVPGYQHTILTYSWCRICKQVTPVVALSNESWSMSFAKYLELRFYGHQYTRRANAEPCGHSIHHDYHQYFSYNQMVASFSYSPIRLLEVCVPLPKVFIKRQAPLKVSLLQDLKDFFQKVSQVYLAIDERLASFKTDTFSKTREEKMEDIFAQKEMEEGEFKNWIEKMQARLLSSSVDTPPQLQSVFESLIAKKQSLCEVLQAWNSRLQELFQQEKGRKRPSVPPSPGRLRQGEENKVSAVDAPPRNVSPGLQNGEKEDRFLTTLSSQGSTSSAHLQLPTPPEALPEQSAGGAPEPDTASISEDVFDGHLLGSTDSQVKEKSTMKAIFANLLPGNSYNPIPFPFDPDKHYLMYEHERVPIAVCEKEPSSIIAFALRCSSYGPSPAAVFSVYSLVALLLSSIT</sequence>
<dbReference type="CDD" id="cd03334">
    <property type="entry name" value="Fab1_TCP"/>
    <property type="match status" value="1"/>
</dbReference>
<dbReference type="GO" id="GO:0008270">
    <property type="term" value="F:zinc ion binding"/>
    <property type="evidence" value="ECO:0007669"/>
    <property type="project" value="UniProtKB-KW"/>
</dbReference>
<dbReference type="SMART" id="SM00049">
    <property type="entry name" value="DEP"/>
    <property type="match status" value="1"/>
</dbReference>
<name>A0A834ARC0_9CHIR</name>
<dbReference type="FunFam" id="3.30.40.10:FF:000057">
    <property type="entry name" value="1-phosphatidylinositol 3-phosphate 5-kinase isoform X1"/>
    <property type="match status" value="1"/>
</dbReference>
<feature type="compositionally biased region" description="Basic and acidic residues" evidence="5">
    <location>
        <begin position="118"/>
        <end position="127"/>
    </location>
</feature>
<dbReference type="Pfam" id="PF00610">
    <property type="entry name" value="DEP"/>
    <property type="match status" value="1"/>
</dbReference>
<evidence type="ECO:0000259" key="7">
    <source>
        <dbReference type="PROSITE" id="PS50186"/>
    </source>
</evidence>
<dbReference type="GO" id="GO:1903426">
    <property type="term" value="P:regulation of reactive oxygen species biosynthetic process"/>
    <property type="evidence" value="ECO:0007669"/>
    <property type="project" value="TreeGrafter"/>
</dbReference>
<evidence type="ECO:0000256" key="1">
    <source>
        <dbReference type="ARBA" id="ARBA00022723"/>
    </source>
</evidence>
<protein>
    <submittedName>
        <fullName evidence="8">Phosphoinositide kinase, FYVE-type zinc finger containing</fullName>
    </submittedName>
</protein>
<dbReference type="PANTHER" id="PTHR46715:SF1">
    <property type="entry name" value="1-PHOSPHATIDYLINOSITOL 3-PHOSPHATE 5-KINASE"/>
    <property type="match status" value="1"/>
</dbReference>
<feature type="compositionally biased region" description="Low complexity" evidence="5">
    <location>
        <begin position="1575"/>
        <end position="1589"/>
    </location>
</feature>
<comment type="caution">
    <text evidence="8">The sequence shown here is derived from an EMBL/GenBank/DDBJ whole genome shotgun (WGS) entry which is preliminary data.</text>
</comment>
<dbReference type="Gene3D" id="3.50.7.10">
    <property type="entry name" value="GroEL"/>
    <property type="match status" value="1"/>
</dbReference>
<dbReference type="InterPro" id="IPR037378">
    <property type="entry name" value="PIKfyve_DEP"/>
</dbReference>
<evidence type="ECO:0000313" key="9">
    <source>
        <dbReference type="Proteomes" id="UP000664940"/>
    </source>
</evidence>
<gene>
    <name evidence="8" type="ORF">HJG60_014990</name>
</gene>
<accession>A0A834ARC0</accession>
<dbReference type="CDD" id="cd15725">
    <property type="entry name" value="FYVE_PIKfyve_Fab1"/>
    <property type="match status" value="1"/>
</dbReference>
<feature type="region of interest" description="Disordered" evidence="5">
    <location>
        <begin position="1"/>
        <end position="45"/>
    </location>
</feature>
<dbReference type="InterPro" id="IPR002423">
    <property type="entry name" value="Cpn60/GroEL/TCP-1"/>
</dbReference>
<keyword evidence="1" id="KW-0479">Metal-binding</keyword>
<feature type="domain" description="DEP" evidence="7">
    <location>
        <begin position="378"/>
        <end position="453"/>
    </location>
</feature>
<feature type="compositionally biased region" description="Basic and acidic residues" evidence="5">
    <location>
        <begin position="1199"/>
        <end position="1208"/>
    </location>
</feature>
<dbReference type="InterPro" id="IPR011011">
    <property type="entry name" value="Znf_FYVE_PHD"/>
</dbReference>
<dbReference type="PROSITE" id="PS50178">
    <property type="entry name" value="ZF_FYVE"/>
    <property type="match status" value="1"/>
</dbReference>
<feature type="region of interest" description="Disordered" evidence="5">
    <location>
        <begin position="58"/>
        <end position="136"/>
    </location>
</feature>
<keyword evidence="2 4" id="KW-0863">Zinc-finger</keyword>
<feature type="compositionally biased region" description="Polar residues" evidence="5">
    <location>
        <begin position="455"/>
        <end position="472"/>
    </location>
</feature>
<dbReference type="PANTHER" id="PTHR46715">
    <property type="entry name" value="1-PHOSPHATIDYLINOSITOL 3-PHOSPHATE 5-KINASE"/>
    <property type="match status" value="1"/>
</dbReference>
<dbReference type="GO" id="GO:0032438">
    <property type="term" value="P:melanosome organization"/>
    <property type="evidence" value="ECO:0007669"/>
    <property type="project" value="TreeGrafter"/>
</dbReference>
<dbReference type="InterPro" id="IPR027410">
    <property type="entry name" value="TCP-1-like_intermed_sf"/>
</dbReference>
<feature type="region of interest" description="Disordered" evidence="5">
    <location>
        <begin position="496"/>
        <end position="518"/>
    </location>
</feature>
<dbReference type="SUPFAM" id="SSF57903">
    <property type="entry name" value="FYVE/PHD zinc finger"/>
    <property type="match status" value="1"/>
</dbReference>
<dbReference type="InterPro" id="IPR000591">
    <property type="entry name" value="DEP_dom"/>
</dbReference>
<feature type="compositionally biased region" description="Polar residues" evidence="5">
    <location>
        <begin position="500"/>
        <end position="518"/>
    </location>
</feature>
<dbReference type="InterPro" id="IPR036390">
    <property type="entry name" value="WH_DNA-bd_sf"/>
</dbReference>
<dbReference type="GO" id="GO:0005524">
    <property type="term" value="F:ATP binding"/>
    <property type="evidence" value="ECO:0007669"/>
    <property type="project" value="InterPro"/>
</dbReference>
<dbReference type="GO" id="GO:0012506">
    <property type="term" value="C:vesicle membrane"/>
    <property type="evidence" value="ECO:0007669"/>
    <property type="project" value="TreeGrafter"/>
</dbReference>
<dbReference type="GO" id="GO:0031410">
    <property type="term" value="C:cytoplasmic vesicle"/>
    <property type="evidence" value="ECO:0007669"/>
    <property type="project" value="TreeGrafter"/>
</dbReference>
<evidence type="ECO:0000256" key="5">
    <source>
        <dbReference type="SAM" id="MobiDB-lite"/>
    </source>
</evidence>
<dbReference type="FunFam" id="3.50.7.10:FF:000007">
    <property type="entry name" value="1-phosphatidylinositol 3-phosphate 5-kinase isoform X1"/>
    <property type="match status" value="1"/>
</dbReference>
<dbReference type="InterPro" id="IPR000306">
    <property type="entry name" value="Znf_FYVE"/>
</dbReference>
<dbReference type="SUPFAM" id="SSF52029">
    <property type="entry name" value="GroEL apical domain-like"/>
    <property type="match status" value="1"/>
</dbReference>
<dbReference type="Proteomes" id="UP000664940">
    <property type="component" value="Unassembled WGS sequence"/>
</dbReference>